<dbReference type="PANTHER" id="PTHR33353">
    <property type="entry name" value="PUTATIVE (AFU_ORTHOLOGUE AFUA_1G12560)-RELATED"/>
    <property type="match status" value="1"/>
</dbReference>
<dbReference type="PROSITE" id="PS51164">
    <property type="entry name" value="CBM1_2"/>
    <property type="match status" value="1"/>
</dbReference>
<evidence type="ECO:0000313" key="19">
    <source>
        <dbReference type="EMBL" id="KAJ6261140.1"/>
    </source>
</evidence>
<dbReference type="SUPFAM" id="SSF57180">
    <property type="entry name" value="Cellulose-binding domain"/>
    <property type="match status" value="1"/>
</dbReference>
<dbReference type="GO" id="GO:0004497">
    <property type="term" value="F:monooxygenase activity"/>
    <property type="evidence" value="ECO:0007669"/>
    <property type="project" value="UniProtKB-KW"/>
</dbReference>
<reference evidence="19" key="1">
    <citation type="submission" date="2023-01" db="EMBL/GenBank/DDBJ databases">
        <title>The chitinases involved in constricting ring structure development in the nematode-trapping fungus Drechslerella dactyloides.</title>
        <authorList>
            <person name="Wang R."/>
            <person name="Zhang L."/>
            <person name="Tang P."/>
            <person name="Li S."/>
            <person name="Liang L."/>
        </authorList>
    </citation>
    <scope>NUCLEOTIDE SEQUENCE</scope>
    <source>
        <strain evidence="19">YMF1.00031</strain>
    </source>
</reference>
<dbReference type="SMART" id="SM00236">
    <property type="entry name" value="fCBD"/>
    <property type="match status" value="1"/>
</dbReference>
<keyword evidence="6 15" id="KW-0136">Cellulose degradation</keyword>
<feature type="compositionally biased region" description="Low complexity" evidence="16">
    <location>
        <begin position="247"/>
        <end position="306"/>
    </location>
</feature>
<dbReference type="Proteomes" id="UP001221413">
    <property type="component" value="Unassembled WGS sequence"/>
</dbReference>
<proteinExistence type="inferred from homology"/>
<evidence type="ECO:0000256" key="6">
    <source>
        <dbReference type="ARBA" id="ARBA00023001"/>
    </source>
</evidence>
<comment type="similarity">
    <text evidence="13">Belongs to the polysaccharide monooxygenase AA9 family.</text>
</comment>
<dbReference type="Pfam" id="PF00734">
    <property type="entry name" value="CBM_1"/>
    <property type="match status" value="1"/>
</dbReference>
<evidence type="ECO:0000256" key="17">
    <source>
        <dbReference type="SAM" id="SignalP"/>
    </source>
</evidence>
<dbReference type="GO" id="GO:0046872">
    <property type="term" value="F:metal ion binding"/>
    <property type="evidence" value="ECO:0007669"/>
    <property type="project" value="UniProtKB-KW"/>
</dbReference>
<evidence type="ECO:0000256" key="1">
    <source>
        <dbReference type="ARBA" id="ARBA00001973"/>
    </source>
</evidence>
<keyword evidence="5 17" id="KW-0732">Signal</keyword>
<feature type="region of interest" description="Disordered" evidence="16">
    <location>
        <begin position="246"/>
        <end position="310"/>
    </location>
</feature>
<name>A0AAD6IYN1_DREDA</name>
<keyword evidence="20" id="KW-1185">Reference proteome</keyword>
<feature type="domain" description="CBM1" evidence="18">
    <location>
        <begin position="309"/>
        <end position="344"/>
    </location>
</feature>
<keyword evidence="7" id="KW-0560">Oxidoreductase</keyword>
<dbReference type="InterPro" id="IPR035971">
    <property type="entry name" value="CBD_sf"/>
</dbReference>
<evidence type="ECO:0000313" key="20">
    <source>
        <dbReference type="Proteomes" id="UP001221413"/>
    </source>
</evidence>
<dbReference type="PROSITE" id="PS00562">
    <property type="entry name" value="CBM1_1"/>
    <property type="match status" value="1"/>
</dbReference>
<evidence type="ECO:0000256" key="10">
    <source>
        <dbReference type="ARBA" id="ARBA00023157"/>
    </source>
</evidence>
<evidence type="ECO:0000256" key="7">
    <source>
        <dbReference type="ARBA" id="ARBA00023002"/>
    </source>
</evidence>
<keyword evidence="4" id="KW-0479">Metal-binding</keyword>
<dbReference type="Pfam" id="PF03443">
    <property type="entry name" value="AA9"/>
    <property type="match status" value="1"/>
</dbReference>
<dbReference type="InterPro" id="IPR005103">
    <property type="entry name" value="AA9_LPMO"/>
</dbReference>
<evidence type="ECO:0000259" key="18">
    <source>
        <dbReference type="PROSITE" id="PS51164"/>
    </source>
</evidence>
<sequence>MVALSKLAAAVALAGSASAHTIFQQLWVNGVAAGQNVGIRVPTYNGPITDVLSNDIICNGGVNPLATPLPSAIINVPSGATLTMEWHHGGNGPDPNDASDPVDPSHKGPIMVYLAKVDSALTTSVTGLKWFKIYEDGLNVATNTWAVDKFYAAKGFVDFKIPTCIPPGNYLLRGELLALHGAGSYPGAQFYMSCAQINIVGGGTSSPPTVNFPGAYSGSDPGILVNIYYPPLSTYVIPGPRPFTCGGSSPTSTTSARTSSATTTSRTTTASSRTTTTSSRTTATSSPRTSTTTSRTTTPTTRTTTGATGGAPLYGQCGGIGWTGPTTCASGTCKYSNEYYSQCL</sequence>
<accession>A0AAD6IYN1</accession>
<evidence type="ECO:0000256" key="8">
    <source>
        <dbReference type="ARBA" id="ARBA00023008"/>
    </source>
</evidence>
<dbReference type="CDD" id="cd21175">
    <property type="entry name" value="LPMO_AA9"/>
    <property type="match status" value="1"/>
</dbReference>
<keyword evidence="3 15" id="KW-0964">Secreted</keyword>
<feature type="signal peptide" evidence="17">
    <location>
        <begin position="1"/>
        <end position="19"/>
    </location>
</feature>
<comment type="function">
    <text evidence="15">Lytic polysaccharide monooxygenase (LMPO) that depolymerizes crystalline and amorphous polysaccharides via the oxidation of scissile alpha- or beta-(1-4)-glycosidic bonds, yielding C1 and/or C4 oxidation products. Catalysis by LPMOs requires the reduction of the active-site copper from Cu(II) to Cu(I) by a reducing agent and H(2)O(2) or O(2) as a cosubstrate.</text>
</comment>
<evidence type="ECO:0000256" key="12">
    <source>
        <dbReference type="ARBA" id="ARBA00023326"/>
    </source>
</evidence>
<dbReference type="PANTHER" id="PTHR33353:SF17">
    <property type="entry name" value="ENDO-BETA-1,4-GLUCANASE D"/>
    <property type="match status" value="1"/>
</dbReference>
<evidence type="ECO:0000256" key="5">
    <source>
        <dbReference type="ARBA" id="ARBA00022729"/>
    </source>
</evidence>
<comment type="domain">
    <text evidence="15">Has a modular structure: an endo-beta-1,4-glucanase catalytic module at the N-terminus, a linker rich in serines and threonines, and a C-terminal carbohydrate-binding module (CBM).</text>
</comment>
<keyword evidence="10 15" id="KW-1015">Disulfide bond</keyword>
<dbReference type="GO" id="GO:0030248">
    <property type="term" value="F:cellulose binding"/>
    <property type="evidence" value="ECO:0007669"/>
    <property type="project" value="UniProtKB-UniRule"/>
</dbReference>
<dbReference type="AlphaFoldDB" id="A0AAD6IYN1"/>
<dbReference type="EMBL" id="JAQGDS010000004">
    <property type="protein sequence ID" value="KAJ6261140.1"/>
    <property type="molecule type" value="Genomic_DNA"/>
</dbReference>
<keyword evidence="11 15" id="KW-0119">Carbohydrate metabolism</keyword>
<keyword evidence="12 15" id="KW-0624">Polysaccharide degradation</keyword>
<gene>
    <name evidence="19" type="ORF">Dda_3806</name>
</gene>
<dbReference type="InterPro" id="IPR000254">
    <property type="entry name" value="CBD"/>
</dbReference>
<comment type="catalytic activity">
    <reaction evidence="14 15">
        <text>[(1-&gt;4)-beta-D-glucosyl]n+m + reduced acceptor + O2 = 4-dehydro-beta-D-glucosyl-[(1-&gt;4)-beta-D-glucosyl]n-1 + [(1-&gt;4)-beta-D-glucosyl]m + acceptor + H2O.</text>
        <dbReference type="EC" id="1.14.99.56"/>
    </reaction>
</comment>
<keyword evidence="9" id="KW-0503">Monooxygenase</keyword>
<evidence type="ECO:0000256" key="15">
    <source>
        <dbReference type="RuleBase" id="RU368122"/>
    </source>
</evidence>
<dbReference type="GO" id="GO:0030245">
    <property type="term" value="P:cellulose catabolic process"/>
    <property type="evidence" value="ECO:0007669"/>
    <property type="project" value="UniProtKB-UniRule"/>
</dbReference>
<comment type="caution">
    <text evidence="19">The sequence shown here is derived from an EMBL/GenBank/DDBJ whole genome shotgun (WGS) entry which is preliminary data.</text>
</comment>
<evidence type="ECO:0000256" key="11">
    <source>
        <dbReference type="ARBA" id="ARBA00023277"/>
    </source>
</evidence>
<evidence type="ECO:0000256" key="14">
    <source>
        <dbReference type="ARBA" id="ARBA00045077"/>
    </source>
</evidence>
<feature type="chain" id="PRO_5042008328" description="AA9 family lytic polysaccharide monooxygenase" evidence="17">
    <location>
        <begin position="20"/>
        <end position="344"/>
    </location>
</feature>
<dbReference type="GO" id="GO:0005576">
    <property type="term" value="C:extracellular region"/>
    <property type="evidence" value="ECO:0007669"/>
    <property type="project" value="UniProtKB-SubCell"/>
</dbReference>
<comment type="cofactor">
    <cofactor evidence="1">
        <name>Cu(2+)</name>
        <dbReference type="ChEBI" id="CHEBI:29036"/>
    </cofactor>
</comment>
<evidence type="ECO:0000256" key="13">
    <source>
        <dbReference type="ARBA" id="ARBA00044502"/>
    </source>
</evidence>
<organism evidence="19 20">
    <name type="scientific">Drechslerella dactyloides</name>
    <name type="common">Nematode-trapping fungus</name>
    <name type="synonym">Arthrobotrys dactyloides</name>
    <dbReference type="NCBI Taxonomy" id="74499"/>
    <lineage>
        <taxon>Eukaryota</taxon>
        <taxon>Fungi</taxon>
        <taxon>Dikarya</taxon>
        <taxon>Ascomycota</taxon>
        <taxon>Pezizomycotina</taxon>
        <taxon>Orbiliomycetes</taxon>
        <taxon>Orbiliales</taxon>
        <taxon>Orbiliaceae</taxon>
        <taxon>Drechslerella</taxon>
    </lineage>
</organism>
<dbReference type="GO" id="GO:0008810">
    <property type="term" value="F:cellulase activity"/>
    <property type="evidence" value="ECO:0007669"/>
    <property type="project" value="UniProtKB-UniRule"/>
</dbReference>
<dbReference type="EC" id="1.14.99.56" evidence="15"/>
<evidence type="ECO:0000256" key="2">
    <source>
        <dbReference type="ARBA" id="ARBA00004613"/>
    </source>
</evidence>
<comment type="subcellular location">
    <subcellularLocation>
        <location evidence="2 15">Secreted</location>
    </subcellularLocation>
</comment>
<evidence type="ECO:0000256" key="4">
    <source>
        <dbReference type="ARBA" id="ARBA00022723"/>
    </source>
</evidence>
<evidence type="ECO:0000256" key="3">
    <source>
        <dbReference type="ARBA" id="ARBA00022525"/>
    </source>
</evidence>
<keyword evidence="8" id="KW-0186">Copper</keyword>
<dbReference type="InterPro" id="IPR049892">
    <property type="entry name" value="AA9"/>
</dbReference>
<evidence type="ECO:0000256" key="9">
    <source>
        <dbReference type="ARBA" id="ARBA00023033"/>
    </source>
</evidence>
<dbReference type="Gene3D" id="2.70.50.70">
    <property type="match status" value="1"/>
</dbReference>
<evidence type="ECO:0000256" key="16">
    <source>
        <dbReference type="SAM" id="MobiDB-lite"/>
    </source>
</evidence>
<protein>
    <recommendedName>
        <fullName evidence="15">AA9 family lytic polysaccharide monooxygenase</fullName>
        <ecNumber evidence="15">1.14.99.56</ecNumber>
    </recommendedName>
    <alternativeName>
        <fullName evidence="15">Endo-beta-1,4-glucanase</fullName>
    </alternativeName>
    <alternativeName>
        <fullName evidence="15">Glycosyl hydrolase 61 family protein</fullName>
    </alternativeName>
</protein>